<evidence type="ECO:0000313" key="4">
    <source>
        <dbReference type="Proteomes" id="UP001163823"/>
    </source>
</evidence>
<keyword evidence="2" id="KW-0732">Signal</keyword>
<gene>
    <name evidence="3" type="ORF">O6P43_010350</name>
</gene>
<dbReference type="AlphaFoldDB" id="A0AAD7Q0A6"/>
<evidence type="ECO:0000256" key="2">
    <source>
        <dbReference type="SAM" id="SignalP"/>
    </source>
</evidence>
<feature type="signal peptide" evidence="2">
    <location>
        <begin position="1"/>
        <end position="18"/>
    </location>
</feature>
<protein>
    <submittedName>
        <fullName evidence="3">TBC1 domain family member 8B</fullName>
    </submittedName>
</protein>
<reference evidence="3" key="1">
    <citation type="journal article" date="2023" name="Science">
        <title>Elucidation of the pathway for biosynthesis of saponin adjuvants from the soapbark tree.</title>
        <authorList>
            <person name="Reed J."/>
            <person name="Orme A."/>
            <person name="El-Demerdash A."/>
            <person name="Owen C."/>
            <person name="Martin L.B.B."/>
            <person name="Misra R.C."/>
            <person name="Kikuchi S."/>
            <person name="Rejzek M."/>
            <person name="Martin A.C."/>
            <person name="Harkess A."/>
            <person name="Leebens-Mack J."/>
            <person name="Louveau T."/>
            <person name="Stephenson M.J."/>
            <person name="Osbourn A."/>
        </authorList>
    </citation>
    <scope>NUCLEOTIDE SEQUENCE</scope>
    <source>
        <strain evidence="3">S10</strain>
    </source>
</reference>
<sequence length="262" mass="29630">MLFRTALALMELYGPALVTTKDAGDAITLLQSLTGSTFDSSQLVLTACMGFLAVTETRLQELREMHRPARDPGSLEEERTTTGGDDVLKDEDNSKLESHSSNSDELLNGLSVDSEVDSLPDLQEQAVWQKVELCRLLEEKRSAVLRAEELKTALVEMVKQDNRRQLHARVLMQVEQEQKVTEDAHRTAEQEAAAQKYVVHVLQVPVFLVIVILEKYKKTMASLAEMEKRWLCRKLCWRLPCNMNLANLKHNLLHGLFACKAQ</sequence>
<proteinExistence type="predicted"/>
<dbReference type="Proteomes" id="UP001163823">
    <property type="component" value="Chromosome 4"/>
</dbReference>
<evidence type="ECO:0000256" key="1">
    <source>
        <dbReference type="SAM" id="MobiDB-lite"/>
    </source>
</evidence>
<dbReference type="EMBL" id="JARAOO010000004">
    <property type="protein sequence ID" value="KAJ7972470.1"/>
    <property type="molecule type" value="Genomic_DNA"/>
</dbReference>
<feature type="compositionally biased region" description="Basic and acidic residues" evidence="1">
    <location>
        <begin position="76"/>
        <end position="98"/>
    </location>
</feature>
<feature type="chain" id="PRO_5042082319" evidence="2">
    <location>
        <begin position="19"/>
        <end position="262"/>
    </location>
</feature>
<name>A0AAD7Q0A6_QUISA</name>
<dbReference type="Gene3D" id="1.10.472.80">
    <property type="entry name" value="Ypt/Rab-GAP domain of gyp1p, domain 3"/>
    <property type="match status" value="1"/>
</dbReference>
<feature type="region of interest" description="Disordered" evidence="1">
    <location>
        <begin position="65"/>
        <end position="108"/>
    </location>
</feature>
<keyword evidence="4" id="KW-1185">Reference proteome</keyword>
<evidence type="ECO:0000313" key="3">
    <source>
        <dbReference type="EMBL" id="KAJ7972470.1"/>
    </source>
</evidence>
<comment type="caution">
    <text evidence="3">The sequence shown here is derived from an EMBL/GenBank/DDBJ whole genome shotgun (WGS) entry which is preliminary data.</text>
</comment>
<organism evidence="3 4">
    <name type="scientific">Quillaja saponaria</name>
    <name type="common">Soap bark tree</name>
    <dbReference type="NCBI Taxonomy" id="32244"/>
    <lineage>
        <taxon>Eukaryota</taxon>
        <taxon>Viridiplantae</taxon>
        <taxon>Streptophyta</taxon>
        <taxon>Embryophyta</taxon>
        <taxon>Tracheophyta</taxon>
        <taxon>Spermatophyta</taxon>
        <taxon>Magnoliopsida</taxon>
        <taxon>eudicotyledons</taxon>
        <taxon>Gunneridae</taxon>
        <taxon>Pentapetalae</taxon>
        <taxon>rosids</taxon>
        <taxon>fabids</taxon>
        <taxon>Fabales</taxon>
        <taxon>Quillajaceae</taxon>
        <taxon>Quillaja</taxon>
    </lineage>
</organism>
<accession>A0AAD7Q0A6</accession>